<sequence length="471" mass="48873">MRRAASWIAAGPVAAVLATMLVTGGSAATGSQGPVSDTAYGCKVGTSTVNHRIRIRLTVTMKSPEAVNTDVRPGRLSMKIVMPRSILADVSDPPADALTAVITPKVTAAFKPDAGEAPEPRVLSWRQVRSPARSPVPATGEIRLTAATWTAGQRGDAFRTAVPGTATFTASTLTMALTPATGPARTATCTPESATVQAKVLFRGPSPGTDCPPNPTATALNPDFEVPEVPPTAVPGPIPPAMGCAKLKGFSNIKKLGAGVSIESLSAVKSLTGFRWLVPRDPPPGTVPWQRQDYVGDNQPVRATGTFLTFGFVPTTTTVELTQVGTANVHLIDSSTADGSDDLMVAVNARVTMRVLKASMNGQEVEVGPKCRTSKPLDLKLRGGEMYDPPYQDNLLVGGVLRGLVTIPPFTGCGVGEDISRLLTAAVAGKGNEIQVTQGALCGTAGAPSPQCPPEVTINGKKPAQDDKSEN</sequence>
<feature type="signal peptide" evidence="2">
    <location>
        <begin position="1"/>
        <end position="27"/>
    </location>
</feature>
<dbReference type="EMBL" id="JBITGY010000001">
    <property type="protein sequence ID" value="MFI6496207.1"/>
    <property type="molecule type" value="Genomic_DNA"/>
</dbReference>
<dbReference type="Proteomes" id="UP001612741">
    <property type="component" value="Unassembled WGS sequence"/>
</dbReference>
<organism evidence="3 4">
    <name type="scientific">Nonomuraea typhae</name>
    <dbReference type="NCBI Taxonomy" id="2603600"/>
    <lineage>
        <taxon>Bacteria</taxon>
        <taxon>Bacillati</taxon>
        <taxon>Actinomycetota</taxon>
        <taxon>Actinomycetes</taxon>
        <taxon>Streptosporangiales</taxon>
        <taxon>Streptosporangiaceae</taxon>
        <taxon>Nonomuraea</taxon>
    </lineage>
</organism>
<evidence type="ECO:0000313" key="3">
    <source>
        <dbReference type="EMBL" id="MFI6496207.1"/>
    </source>
</evidence>
<reference evidence="3 4" key="1">
    <citation type="submission" date="2024-10" db="EMBL/GenBank/DDBJ databases">
        <title>The Natural Products Discovery Center: Release of the First 8490 Sequenced Strains for Exploring Actinobacteria Biosynthetic Diversity.</title>
        <authorList>
            <person name="Kalkreuter E."/>
            <person name="Kautsar S.A."/>
            <person name="Yang D."/>
            <person name="Bader C.D."/>
            <person name="Teijaro C.N."/>
            <person name="Fluegel L."/>
            <person name="Davis C.M."/>
            <person name="Simpson J.R."/>
            <person name="Lauterbach L."/>
            <person name="Steele A.D."/>
            <person name="Gui C."/>
            <person name="Meng S."/>
            <person name="Li G."/>
            <person name="Viehrig K."/>
            <person name="Ye F."/>
            <person name="Su P."/>
            <person name="Kiefer A.F."/>
            <person name="Nichols A."/>
            <person name="Cepeda A.J."/>
            <person name="Yan W."/>
            <person name="Fan B."/>
            <person name="Jiang Y."/>
            <person name="Adhikari A."/>
            <person name="Zheng C.-J."/>
            <person name="Schuster L."/>
            <person name="Cowan T.M."/>
            <person name="Smanski M.J."/>
            <person name="Chevrette M.G."/>
            <person name="De Carvalho L.P.S."/>
            <person name="Shen B."/>
        </authorList>
    </citation>
    <scope>NUCLEOTIDE SEQUENCE [LARGE SCALE GENOMIC DNA]</scope>
    <source>
        <strain evidence="3 4">NPDC050545</strain>
    </source>
</reference>
<gene>
    <name evidence="3" type="ORF">ACIBG2_02430</name>
</gene>
<evidence type="ECO:0000256" key="1">
    <source>
        <dbReference type="SAM" id="MobiDB-lite"/>
    </source>
</evidence>
<accession>A0ABW7YJY4</accession>
<proteinExistence type="predicted"/>
<comment type="caution">
    <text evidence="3">The sequence shown here is derived from an EMBL/GenBank/DDBJ whole genome shotgun (WGS) entry which is preliminary data.</text>
</comment>
<dbReference type="RefSeq" id="WP_397078189.1">
    <property type="nucleotide sequence ID" value="NZ_JBITGY010000001.1"/>
</dbReference>
<keyword evidence="2" id="KW-0732">Signal</keyword>
<feature type="region of interest" description="Disordered" evidence="1">
    <location>
        <begin position="445"/>
        <end position="471"/>
    </location>
</feature>
<evidence type="ECO:0008006" key="5">
    <source>
        <dbReference type="Google" id="ProtNLM"/>
    </source>
</evidence>
<feature type="chain" id="PRO_5045066016" description="Secreted protein" evidence="2">
    <location>
        <begin position="28"/>
        <end position="471"/>
    </location>
</feature>
<evidence type="ECO:0000256" key="2">
    <source>
        <dbReference type="SAM" id="SignalP"/>
    </source>
</evidence>
<keyword evidence="4" id="KW-1185">Reference proteome</keyword>
<evidence type="ECO:0000313" key="4">
    <source>
        <dbReference type="Proteomes" id="UP001612741"/>
    </source>
</evidence>
<protein>
    <recommendedName>
        <fullName evidence="5">Secreted protein</fullName>
    </recommendedName>
</protein>
<name>A0ABW7YJY4_9ACTN</name>